<dbReference type="Proteomes" id="UP000050562">
    <property type="component" value="Unassembled WGS sequence"/>
</dbReference>
<dbReference type="AlphaFoldDB" id="A0A0P9YHU0"/>
<comment type="caution">
    <text evidence="2">The sequence shown here is derived from an EMBL/GenBank/DDBJ whole genome shotgun (WGS) entry which is preliminary data.</text>
</comment>
<feature type="compositionally biased region" description="Gly residues" evidence="1">
    <location>
        <begin position="183"/>
        <end position="198"/>
    </location>
</feature>
<sequence length="277" mass="27910">MTEAKSFCSASFMSNPSAVRLRGTPMRNLVLLAALFSPLAMAQAIIVAPHSLMRLPGNSSVLQVERLEVSDYGTLLIPAGIDDVKIGQLVLGHEARIAIVPGAQTFKLVVDQGEFGDGSQITARGAPGTFEKPASPGRNLTLRVNKLNAGQLSIDARGGAGGPGYFGLDGGTGEEPGCTWGQAGRGHNGDNGGNGHDGAAGAQVRLEVPYSVAADRIKVNVEGGAPGKGGEGGKAGKGGASKGCIVYRADGGKAGRPGEPGQPGVAGPAGALILQRL</sequence>
<evidence type="ECO:0000256" key="1">
    <source>
        <dbReference type="SAM" id="MobiDB-lite"/>
    </source>
</evidence>
<keyword evidence="2" id="KW-0176">Collagen</keyword>
<proteinExistence type="predicted"/>
<gene>
    <name evidence="2" type="ORF">ALO52_100551</name>
</gene>
<dbReference type="PATRIC" id="fig|251707.3.peg.624"/>
<organism evidence="2 3">
    <name type="scientific">Pseudomonas syringae pv. primulae</name>
    <dbReference type="NCBI Taxonomy" id="251707"/>
    <lineage>
        <taxon>Bacteria</taxon>
        <taxon>Pseudomonadati</taxon>
        <taxon>Pseudomonadota</taxon>
        <taxon>Gammaproteobacteria</taxon>
        <taxon>Pseudomonadales</taxon>
        <taxon>Pseudomonadaceae</taxon>
        <taxon>Pseudomonas</taxon>
    </lineage>
</organism>
<reference evidence="2 3" key="1">
    <citation type="submission" date="2015-09" db="EMBL/GenBank/DDBJ databases">
        <title>Genome announcement of multiple Pseudomonas syringae strains.</title>
        <authorList>
            <person name="Thakur S."/>
            <person name="Wang P.W."/>
            <person name="Gong Y."/>
            <person name="Weir B.S."/>
            <person name="Guttman D.S."/>
        </authorList>
    </citation>
    <scope>NUCLEOTIDE SEQUENCE [LARGE SCALE GENOMIC DNA]</scope>
    <source>
        <strain evidence="2 3">ICMP3956</strain>
    </source>
</reference>
<name>A0A0P9YHU0_9PSED</name>
<feature type="region of interest" description="Disordered" evidence="1">
    <location>
        <begin position="180"/>
        <end position="200"/>
    </location>
</feature>
<evidence type="ECO:0000313" key="2">
    <source>
        <dbReference type="EMBL" id="KPY33714.1"/>
    </source>
</evidence>
<evidence type="ECO:0000313" key="3">
    <source>
        <dbReference type="Proteomes" id="UP000050562"/>
    </source>
</evidence>
<accession>A0A0P9YHU0</accession>
<dbReference type="EMBL" id="LJRC01000202">
    <property type="protein sequence ID" value="KPY33714.1"/>
    <property type="molecule type" value="Genomic_DNA"/>
</dbReference>
<protein>
    <submittedName>
        <fullName evidence="2">Collagen pro alpha-chain</fullName>
    </submittedName>
</protein>